<evidence type="ECO:0000256" key="5">
    <source>
        <dbReference type="ARBA" id="ARBA00023242"/>
    </source>
</evidence>
<dbReference type="PANTHER" id="PTHR13000:SF0">
    <property type="entry name" value="NUCLEOPORIN P54"/>
    <property type="match status" value="1"/>
</dbReference>
<keyword evidence="7" id="KW-0472">Membrane</keyword>
<organism evidence="10 11">
    <name type="scientific">Panaeolus cyanescens</name>
    <dbReference type="NCBI Taxonomy" id="181874"/>
    <lineage>
        <taxon>Eukaryota</taxon>
        <taxon>Fungi</taxon>
        <taxon>Dikarya</taxon>
        <taxon>Basidiomycota</taxon>
        <taxon>Agaricomycotina</taxon>
        <taxon>Agaricomycetes</taxon>
        <taxon>Agaricomycetidae</taxon>
        <taxon>Agaricales</taxon>
        <taxon>Agaricineae</taxon>
        <taxon>Galeropsidaceae</taxon>
        <taxon>Panaeolus</taxon>
    </lineage>
</organism>
<dbReference type="InterPro" id="IPR025712">
    <property type="entry name" value="Nup54_alpha-helical_dom"/>
</dbReference>
<feature type="domain" description="Suppressor of forked" evidence="8">
    <location>
        <begin position="286"/>
        <end position="345"/>
    </location>
</feature>
<comment type="subcellular location">
    <subcellularLocation>
        <location evidence="1">Nucleus</location>
        <location evidence="1">Nuclear pore complex</location>
    </subcellularLocation>
</comment>
<dbReference type="GO" id="GO:0017056">
    <property type="term" value="F:structural constituent of nuclear pore"/>
    <property type="evidence" value="ECO:0007669"/>
    <property type="project" value="TreeGrafter"/>
</dbReference>
<evidence type="ECO:0000259" key="9">
    <source>
        <dbReference type="Pfam" id="PF13874"/>
    </source>
</evidence>
<dbReference type="STRING" id="181874.A0A409X383"/>
<evidence type="ECO:0000256" key="4">
    <source>
        <dbReference type="ARBA" id="ARBA00023132"/>
    </source>
</evidence>
<keyword evidence="4" id="KW-0811">Translocation</keyword>
<feature type="transmembrane region" description="Helical" evidence="7">
    <location>
        <begin position="534"/>
        <end position="554"/>
    </location>
</feature>
<dbReference type="EMBL" id="NHTK01004742">
    <property type="protein sequence ID" value="PPQ85222.1"/>
    <property type="molecule type" value="Genomic_DNA"/>
</dbReference>
<gene>
    <name evidence="10" type="ORF">CVT24_006493</name>
</gene>
<feature type="region of interest" description="Disordered" evidence="6">
    <location>
        <begin position="352"/>
        <end position="371"/>
    </location>
</feature>
<dbReference type="GO" id="GO:0006999">
    <property type="term" value="P:nuclear pore organization"/>
    <property type="evidence" value="ECO:0007669"/>
    <property type="project" value="TreeGrafter"/>
</dbReference>
<feature type="region of interest" description="Disordered" evidence="6">
    <location>
        <begin position="1"/>
        <end position="77"/>
    </location>
</feature>
<dbReference type="GO" id="GO:0044613">
    <property type="term" value="C:nuclear pore central transport channel"/>
    <property type="evidence" value="ECO:0007669"/>
    <property type="project" value="TreeGrafter"/>
</dbReference>
<feature type="compositionally biased region" description="Low complexity" evidence="6">
    <location>
        <begin position="384"/>
        <end position="395"/>
    </location>
</feature>
<proteinExistence type="predicted"/>
<keyword evidence="2" id="KW-0813">Transport</keyword>
<dbReference type="Pfam" id="PF05843">
    <property type="entry name" value="Suf"/>
    <property type="match status" value="1"/>
</dbReference>
<dbReference type="SUPFAM" id="SSF48452">
    <property type="entry name" value="TPR-like"/>
    <property type="match status" value="1"/>
</dbReference>
<dbReference type="Proteomes" id="UP000284842">
    <property type="component" value="Unassembled WGS sequence"/>
</dbReference>
<dbReference type="OrthoDB" id="6162375at2759"/>
<reference evidence="10 11" key="1">
    <citation type="journal article" date="2018" name="Evol. Lett.">
        <title>Horizontal gene cluster transfer increased hallucinogenic mushroom diversity.</title>
        <authorList>
            <person name="Reynolds H.T."/>
            <person name="Vijayakumar V."/>
            <person name="Gluck-Thaler E."/>
            <person name="Korotkin H.B."/>
            <person name="Matheny P.B."/>
            <person name="Slot J.C."/>
        </authorList>
    </citation>
    <scope>NUCLEOTIDE SEQUENCE [LARGE SCALE GENOMIC DNA]</scope>
    <source>
        <strain evidence="10 11">2629</strain>
    </source>
</reference>
<feature type="compositionally biased region" description="Low complexity" evidence="6">
    <location>
        <begin position="8"/>
        <end position="33"/>
    </location>
</feature>
<dbReference type="PANTHER" id="PTHR13000">
    <property type="entry name" value="NUCLEOPORIN P54"/>
    <property type="match status" value="1"/>
</dbReference>
<comment type="caution">
    <text evidence="10">The sequence shown here is derived from an EMBL/GenBank/DDBJ whole genome shotgun (WGS) entry which is preliminary data.</text>
</comment>
<evidence type="ECO:0000256" key="1">
    <source>
        <dbReference type="ARBA" id="ARBA00004567"/>
    </source>
</evidence>
<evidence type="ECO:0000256" key="6">
    <source>
        <dbReference type="SAM" id="MobiDB-lite"/>
    </source>
</evidence>
<dbReference type="GO" id="GO:0006607">
    <property type="term" value="P:NLS-bearing protein import into nucleus"/>
    <property type="evidence" value="ECO:0007669"/>
    <property type="project" value="TreeGrafter"/>
</dbReference>
<keyword evidence="4" id="KW-0509">mRNA transport</keyword>
<keyword evidence="4" id="KW-0653">Protein transport</keyword>
<name>A0A409X383_9AGAR</name>
<keyword evidence="4" id="KW-0906">Nuclear pore complex</keyword>
<evidence type="ECO:0000259" key="8">
    <source>
        <dbReference type="Pfam" id="PF05843"/>
    </source>
</evidence>
<accession>A0A409X383</accession>
<protein>
    <recommendedName>
        <fullName evidence="12">Nucleoporin Nup54 alpha-helical domain-containing protein</fullName>
    </recommendedName>
</protein>
<keyword evidence="3" id="KW-0677">Repeat</keyword>
<evidence type="ECO:0000256" key="2">
    <source>
        <dbReference type="ARBA" id="ARBA00022448"/>
    </source>
</evidence>
<feature type="compositionally biased region" description="Polar residues" evidence="6">
    <location>
        <begin position="400"/>
        <end position="409"/>
    </location>
</feature>
<keyword evidence="7" id="KW-1133">Transmembrane helix</keyword>
<dbReference type="Gene3D" id="1.25.40.1040">
    <property type="match status" value="1"/>
</dbReference>
<dbReference type="InterPro" id="IPR011990">
    <property type="entry name" value="TPR-like_helical_dom_sf"/>
</dbReference>
<keyword evidence="7" id="KW-0812">Transmembrane</keyword>
<feature type="compositionally biased region" description="Basic and acidic residues" evidence="6">
    <location>
        <begin position="491"/>
        <end position="506"/>
    </location>
</feature>
<dbReference type="InterPro" id="IPR024864">
    <property type="entry name" value="Nup54/Nup57/Nup44"/>
</dbReference>
<dbReference type="GO" id="GO:0036228">
    <property type="term" value="P:protein localization to nuclear inner membrane"/>
    <property type="evidence" value="ECO:0007669"/>
    <property type="project" value="TreeGrafter"/>
</dbReference>
<feature type="compositionally biased region" description="Basic and acidic residues" evidence="6">
    <location>
        <begin position="443"/>
        <end position="466"/>
    </location>
</feature>
<evidence type="ECO:0000256" key="7">
    <source>
        <dbReference type="SAM" id="Phobius"/>
    </source>
</evidence>
<dbReference type="GO" id="GO:0006396">
    <property type="term" value="P:RNA processing"/>
    <property type="evidence" value="ECO:0007669"/>
    <property type="project" value="InterPro"/>
</dbReference>
<keyword evidence="11" id="KW-1185">Reference proteome</keyword>
<feature type="compositionally biased region" description="Low complexity" evidence="6">
    <location>
        <begin position="54"/>
        <end position="65"/>
    </location>
</feature>
<evidence type="ECO:0000313" key="11">
    <source>
        <dbReference type="Proteomes" id="UP000284842"/>
    </source>
</evidence>
<feature type="region of interest" description="Disordered" evidence="6">
    <location>
        <begin position="379"/>
        <end position="508"/>
    </location>
</feature>
<dbReference type="AlphaFoldDB" id="A0A409X383"/>
<evidence type="ECO:0000256" key="3">
    <source>
        <dbReference type="ARBA" id="ARBA00022737"/>
    </source>
</evidence>
<dbReference type="Pfam" id="PF13874">
    <property type="entry name" value="Nup54"/>
    <property type="match status" value="1"/>
</dbReference>
<sequence length="556" mass="58641">PGGSLFGNATQQTQTNATGSSLFGGANTGTNTGTTGGSLFGNTAGTNTGGGLFGNTATNTTNPGTTTGGGLFGNTANTTAPTGGGLFGSTAANTNTNATQPAGGSLFANTQTGGSLFGAKPATTGGLFGSTAAAAPAQTAGTGSLFGGSLVLKEFTTLGIHRLETADSSRPKAGELVRTTTNDAMWEKAVRENPDPSCLVPVIAIGFDDLRARIDAQTAQSSMHLQKLNELQSRLKALTTEHSVSNSSRLLRASAQQTQLTQRLMRLVQHQHPLIPAKRMIPNFPADKARPLWERWARYEHQYGDLEASLKLERRMAEVYASDPPIKRFAQRHMYLGTGAITDRDLGFAMARRGTSSSNGTSTSLGRSGTSQSLLNISSALNPTSSSNNGNTGTSGRQGGPSTQTQNKRPASPDYGKRDDSRGDFGSGYKRQRPLNPGPGGRGGDRDRERDRDGPGDRRWDGEQRGRGRGFSPAPQGNWEREGRGSGGTGRGREGGARDRDDDKNRQPILPPVLSYFIGELPQHTSFDGEQCSLYNLIIALLTMSLILALYLGLMT</sequence>
<feature type="domain" description="Nucleoporin Nup54 alpha-helical" evidence="9">
    <location>
        <begin position="181"/>
        <end position="278"/>
    </location>
</feature>
<dbReference type="InterPro" id="IPR008847">
    <property type="entry name" value="Suf"/>
</dbReference>
<dbReference type="InParanoid" id="A0A409X383"/>
<evidence type="ECO:0000313" key="10">
    <source>
        <dbReference type="EMBL" id="PPQ85222.1"/>
    </source>
</evidence>
<dbReference type="Pfam" id="PF13634">
    <property type="entry name" value="Nucleoporin_FG"/>
    <property type="match status" value="1"/>
</dbReference>
<feature type="non-terminal residue" evidence="10">
    <location>
        <position position="1"/>
    </location>
</feature>
<dbReference type="InterPro" id="IPR025574">
    <property type="entry name" value="Nucleoporin_FG_rpt"/>
</dbReference>
<evidence type="ECO:0008006" key="12">
    <source>
        <dbReference type="Google" id="ProtNLM"/>
    </source>
</evidence>
<keyword evidence="5" id="KW-0539">Nucleus</keyword>